<dbReference type="PANTHER" id="PTHR31580:SF49">
    <property type="entry name" value="FILAMENT-LIKE PLANT PROTEIN 3"/>
    <property type="match status" value="1"/>
</dbReference>
<dbReference type="InterPro" id="IPR008587">
    <property type="entry name" value="FPP_plant"/>
</dbReference>
<dbReference type="Pfam" id="PF05911">
    <property type="entry name" value="FPP"/>
    <property type="match status" value="1"/>
</dbReference>
<dbReference type="EMBL" id="JBFOLJ010000015">
    <property type="protein sequence ID" value="KAL2473081.1"/>
    <property type="molecule type" value="Genomic_DNA"/>
</dbReference>
<comment type="caution">
    <text evidence="3">The sequence shown here is derived from an EMBL/GenBank/DDBJ whole genome shotgun (WGS) entry which is preliminary data.</text>
</comment>
<dbReference type="PANTHER" id="PTHR31580">
    <property type="entry name" value="FILAMENT-LIKE PLANT PROTEIN 4"/>
    <property type="match status" value="1"/>
</dbReference>
<evidence type="ECO:0000313" key="5">
    <source>
        <dbReference type="Proteomes" id="UP001604277"/>
    </source>
</evidence>
<proteinExistence type="inferred from homology"/>
<dbReference type="AlphaFoldDB" id="A0ABD1QEC2"/>
<reference evidence="3" key="2">
    <citation type="submission" date="2024-07" db="EMBL/GenBank/DDBJ databases">
        <title>Two chromosome-level genome assemblies of Korean endemic species Abeliophyllum distichum and Forsythia ovata (Oleaceae).</title>
        <authorList>
            <person name="Mun J.H."/>
        </authorList>
    </citation>
    <scope>NUCLEOTIDE SEQUENCE</scope>
    <source>
        <strain evidence="3">KNKB202402200001</strain>
        <tissue evidence="3">Leaf</tissue>
    </source>
</reference>
<organism evidence="3 5">
    <name type="scientific">Forsythia ovata</name>
    <dbReference type="NCBI Taxonomy" id="205694"/>
    <lineage>
        <taxon>Eukaryota</taxon>
        <taxon>Viridiplantae</taxon>
        <taxon>Streptophyta</taxon>
        <taxon>Embryophyta</taxon>
        <taxon>Tracheophyta</taxon>
        <taxon>Spermatophyta</taxon>
        <taxon>Magnoliopsida</taxon>
        <taxon>eudicotyledons</taxon>
        <taxon>Gunneridae</taxon>
        <taxon>Pentapetalae</taxon>
        <taxon>asterids</taxon>
        <taxon>lamiids</taxon>
        <taxon>Lamiales</taxon>
        <taxon>Oleaceae</taxon>
        <taxon>Forsythieae</taxon>
        <taxon>Forsythia</taxon>
    </lineage>
</organism>
<reference evidence="5" key="1">
    <citation type="submission" date="2024-07" db="EMBL/GenBank/DDBJ databases">
        <title>Two chromosome-level genome assemblies of Korean endemic species Abeliophyllum distichum and Forsythia ovata (Oleaceae).</title>
        <authorList>
            <person name="Jang H."/>
        </authorList>
    </citation>
    <scope>NUCLEOTIDE SEQUENCE [LARGE SCALE GENOMIC DNA]</scope>
</reference>
<gene>
    <name evidence="4" type="ORF">Fot_31260</name>
    <name evidence="3" type="ORF">Fot_48817</name>
</gene>
<evidence type="ECO:0000313" key="3">
    <source>
        <dbReference type="EMBL" id="KAL2473081.1"/>
    </source>
</evidence>
<dbReference type="EMBL" id="JBFOLJ010000009">
    <property type="protein sequence ID" value="KAL2507613.1"/>
    <property type="molecule type" value="Genomic_DNA"/>
</dbReference>
<comment type="similarity">
    <text evidence="1">Belongs to the FPP family.</text>
</comment>
<evidence type="ECO:0000313" key="4">
    <source>
        <dbReference type="EMBL" id="KAL2507613.1"/>
    </source>
</evidence>
<accession>A0ABD1QEC2</accession>
<keyword evidence="5" id="KW-1185">Reference proteome</keyword>
<sequence length="169" mass="18746">MSEDGNDDAVSCAGSWATSLMSELSHFKKEKNVNGLQKSKNANNLCLMDDFLEMEKLAYNDSCEAVSTSDTSVNGGNAKPDIVNHETSTEVTMGTDSHSREHRDSEAQVQTDLPILMKLKSRISMVFESMSEEKDIEKVLQDIRCVVQEIHDTLHHQSANRVAEAQLAN</sequence>
<evidence type="ECO:0000256" key="2">
    <source>
        <dbReference type="ARBA" id="ARBA00023054"/>
    </source>
</evidence>
<keyword evidence="2" id="KW-0175">Coiled coil</keyword>
<name>A0ABD1QEC2_9LAMI</name>
<dbReference type="Proteomes" id="UP001604277">
    <property type="component" value="Unassembled WGS sequence"/>
</dbReference>
<protein>
    <submittedName>
        <fullName evidence="3">Filament-like plant protein 6</fullName>
    </submittedName>
</protein>
<evidence type="ECO:0000256" key="1">
    <source>
        <dbReference type="ARBA" id="ARBA00005921"/>
    </source>
</evidence>